<evidence type="ECO:0000256" key="2">
    <source>
        <dbReference type="ARBA" id="ARBA00022679"/>
    </source>
</evidence>
<keyword evidence="2" id="KW-0808">Transferase</keyword>
<dbReference type="PANTHER" id="PTHR23416:SF54">
    <property type="entry name" value="ACETYLTRANSFERASE, CYSE_LACA_LPXA_NODL FAMILY (AFU_ORTHOLOGUE AFUA_2G08430)-RELATED"/>
    <property type="match status" value="1"/>
</dbReference>
<dbReference type="EMBL" id="KI912121">
    <property type="protein sequence ID" value="ETS73455.1"/>
    <property type="molecule type" value="Genomic_DNA"/>
</dbReference>
<feature type="domain" description="Maltose/galactoside acetyltransferase" evidence="3">
    <location>
        <begin position="29"/>
        <end position="88"/>
    </location>
</feature>
<proteinExistence type="inferred from homology"/>
<dbReference type="InterPro" id="IPR024688">
    <property type="entry name" value="Mac_dom"/>
</dbReference>
<organism evidence="4 5">
    <name type="scientific">Pestalotiopsis fici (strain W106-1 / CGMCC3.15140)</name>
    <dbReference type="NCBI Taxonomy" id="1229662"/>
    <lineage>
        <taxon>Eukaryota</taxon>
        <taxon>Fungi</taxon>
        <taxon>Dikarya</taxon>
        <taxon>Ascomycota</taxon>
        <taxon>Pezizomycotina</taxon>
        <taxon>Sordariomycetes</taxon>
        <taxon>Xylariomycetidae</taxon>
        <taxon>Amphisphaeriales</taxon>
        <taxon>Sporocadaceae</taxon>
        <taxon>Pestalotiopsis</taxon>
    </lineage>
</organism>
<dbReference type="OrthoDB" id="25818at2759"/>
<dbReference type="GO" id="GO:0016407">
    <property type="term" value="F:acetyltransferase activity"/>
    <property type="evidence" value="ECO:0007669"/>
    <property type="project" value="InterPro"/>
</dbReference>
<dbReference type="GeneID" id="19279414"/>
<name>W3WHP6_PESFW</name>
<comment type="similarity">
    <text evidence="1">Belongs to the transferase hexapeptide repeat family.</text>
</comment>
<dbReference type="RefSeq" id="XP_007841173.1">
    <property type="nucleotide sequence ID" value="XM_007842982.1"/>
</dbReference>
<evidence type="ECO:0000259" key="3">
    <source>
        <dbReference type="Pfam" id="PF12464"/>
    </source>
</evidence>
<dbReference type="SUPFAM" id="SSF51161">
    <property type="entry name" value="Trimeric LpxA-like enzymes"/>
    <property type="match status" value="1"/>
</dbReference>
<evidence type="ECO:0000313" key="4">
    <source>
        <dbReference type="EMBL" id="ETS73455.1"/>
    </source>
</evidence>
<dbReference type="InterPro" id="IPR011004">
    <property type="entry name" value="Trimer_LpxA-like_sf"/>
</dbReference>
<evidence type="ECO:0000313" key="5">
    <source>
        <dbReference type="Proteomes" id="UP000030651"/>
    </source>
</evidence>
<dbReference type="InterPro" id="IPR051159">
    <property type="entry name" value="Hexapeptide_acetyltransf"/>
</dbReference>
<dbReference type="STRING" id="1229662.W3WHP6"/>
<dbReference type="eggNOG" id="ENOG502SX7I">
    <property type="taxonomic scope" value="Eukaryota"/>
</dbReference>
<keyword evidence="5" id="KW-1185">Reference proteome</keyword>
<dbReference type="KEGG" id="pfy:PFICI_14401"/>
<evidence type="ECO:0000256" key="1">
    <source>
        <dbReference type="ARBA" id="ARBA00007274"/>
    </source>
</evidence>
<gene>
    <name evidence="4" type="ORF">PFICI_14401</name>
</gene>
<dbReference type="Pfam" id="PF12464">
    <property type="entry name" value="Mac"/>
    <property type="match status" value="1"/>
</dbReference>
<dbReference type="OMA" id="CNIFIGN"/>
<accession>W3WHP6</accession>
<dbReference type="InParanoid" id="W3WHP6"/>
<sequence length="116" mass="13014">MPVSNTGTEVMALVQQSQVDVPWCDEFEKMIKGEHFQTSKDPRLAEYKVSMMRKLQSFNDASIPSDATLASLASRRMQVAKSMLGKLGTKVNIEPPFFVTWGCNILIGDGVYINRR</sequence>
<dbReference type="GO" id="GO:0008374">
    <property type="term" value="F:O-acyltransferase activity"/>
    <property type="evidence" value="ECO:0007669"/>
    <property type="project" value="TreeGrafter"/>
</dbReference>
<dbReference type="Proteomes" id="UP000030651">
    <property type="component" value="Unassembled WGS sequence"/>
</dbReference>
<dbReference type="AlphaFoldDB" id="W3WHP6"/>
<reference evidence="5" key="1">
    <citation type="journal article" date="2015" name="BMC Genomics">
        <title>Genomic and transcriptomic analysis of the endophytic fungus Pestalotiopsis fici reveals its lifestyle and high potential for synthesis of natural products.</title>
        <authorList>
            <person name="Wang X."/>
            <person name="Zhang X."/>
            <person name="Liu L."/>
            <person name="Xiang M."/>
            <person name="Wang W."/>
            <person name="Sun X."/>
            <person name="Che Y."/>
            <person name="Guo L."/>
            <person name="Liu G."/>
            <person name="Guo L."/>
            <person name="Wang C."/>
            <person name="Yin W.B."/>
            <person name="Stadler M."/>
            <person name="Zhang X."/>
            <person name="Liu X."/>
        </authorList>
    </citation>
    <scope>NUCLEOTIDE SEQUENCE [LARGE SCALE GENOMIC DNA]</scope>
    <source>
        <strain evidence="5">W106-1 / CGMCC3.15140</strain>
    </source>
</reference>
<dbReference type="HOGENOM" id="CLU_051638_15_1_1"/>
<protein>
    <recommendedName>
        <fullName evidence="3">Maltose/galactoside acetyltransferase domain-containing protein</fullName>
    </recommendedName>
</protein>
<dbReference type="Gene3D" id="2.160.10.10">
    <property type="entry name" value="Hexapeptide repeat proteins"/>
    <property type="match status" value="1"/>
</dbReference>
<dbReference type="PANTHER" id="PTHR23416">
    <property type="entry name" value="SIALIC ACID SYNTHASE-RELATED"/>
    <property type="match status" value="1"/>
</dbReference>